<evidence type="ECO:0000313" key="3">
    <source>
        <dbReference type="EMBL" id="CAB5023842.1"/>
    </source>
</evidence>
<accession>A0A6J7G6F8</accession>
<reference evidence="2" key="1">
    <citation type="submission" date="2020-05" db="EMBL/GenBank/DDBJ databases">
        <authorList>
            <person name="Chiriac C."/>
            <person name="Salcher M."/>
            <person name="Ghai R."/>
            <person name="Kavagutti S V."/>
        </authorList>
    </citation>
    <scope>NUCLEOTIDE SEQUENCE</scope>
</reference>
<sequence>MTNSGNESEDLSSTANTSEKTRRAVRRDLERVRRLVDAAISALDDSDVSPAPLTPASPKTEPTFVAKTNKVAETKPEEYQSALPSASAAAIFAQLRAEVMEKPIKKVPETKAEPPKLDSAVKASRPVVTPPAPPAQKLTPPPKPVPPAPPAQKLTPPPKPVPPAPPAQKLTPPTKPVPPAPPAQKLTPPPKPVPPTQSLPAGSAASIRSRRDAVIAEVTPDLLKRARRMLRDQENLLLDAVRRSRGRYESSRLLPDRAHEGVAWSNLLTPMVNTVYLEGRMAVGKKNRITEMPERLLVEFSESFSAPLRERLVGTIRSTVSEGPYESNAELTRVMGAALGARFREWRGSDLEDHTAYVLAAVYTRGCYDAAGPGVCLKWVADETGRCPDADDNALEPTIKGHAFPTGQKYPPAHPGCRCFVIPDGESKSVPEGKPLPANA</sequence>
<evidence type="ECO:0000256" key="1">
    <source>
        <dbReference type="SAM" id="MobiDB-lite"/>
    </source>
</evidence>
<feature type="compositionally biased region" description="Polar residues" evidence="1">
    <location>
        <begin position="1"/>
        <end position="18"/>
    </location>
</feature>
<proteinExistence type="predicted"/>
<feature type="region of interest" description="Disordered" evidence="1">
    <location>
        <begin position="105"/>
        <end position="209"/>
    </location>
</feature>
<gene>
    <name evidence="2" type="ORF">UFOPK3605_00442</name>
    <name evidence="3" type="ORF">UFOPK4121_00827</name>
</gene>
<dbReference type="AlphaFoldDB" id="A0A6J7G6F8"/>
<feature type="compositionally biased region" description="Basic and acidic residues" evidence="1">
    <location>
        <begin position="105"/>
        <end position="116"/>
    </location>
</feature>
<dbReference type="EMBL" id="CAFBMM010000012">
    <property type="protein sequence ID" value="CAB4900240.1"/>
    <property type="molecule type" value="Genomic_DNA"/>
</dbReference>
<protein>
    <submittedName>
        <fullName evidence="2">Unannotated protein</fullName>
    </submittedName>
</protein>
<organism evidence="2">
    <name type="scientific">freshwater metagenome</name>
    <dbReference type="NCBI Taxonomy" id="449393"/>
    <lineage>
        <taxon>unclassified sequences</taxon>
        <taxon>metagenomes</taxon>
        <taxon>ecological metagenomes</taxon>
    </lineage>
</organism>
<dbReference type="PRINTS" id="PR01217">
    <property type="entry name" value="PRICHEXTENSN"/>
</dbReference>
<feature type="region of interest" description="Disordered" evidence="1">
    <location>
        <begin position="1"/>
        <end position="27"/>
    </location>
</feature>
<feature type="region of interest" description="Disordered" evidence="1">
    <location>
        <begin position="40"/>
        <end position="62"/>
    </location>
</feature>
<evidence type="ECO:0000313" key="2">
    <source>
        <dbReference type="EMBL" id="CAB4900240.1"/>
    </source>
</evidence>
<feature type="compositionally biased region" description="Pro residues" evidence="1">
    <location>
        <begin position="128"/>
        <end position="166"/>
    </location>
</feature>
<dbReference type="EMBL" id="CAFBPQ010000021">
    <property type="protein sequence ID" value="CAB5023842.1"/>
    <property type="molecule type" value="Genomic_DNA"/>
</dbReference>
<name>A0A6J7G6F8_9ZZZZ</name>
<feature type="compositionally biased region" description="Pro residues" evidence="1">
    <location>
        <begin position="173"/>
        <end position="197"/>
    </location>
</feature>